<dbReference type="AlphaFoldDB" id="A0A1B4FVI3"/>
<sequence length="81" mass="8651">MARTGAPDATASVARARAGHRVRIAGVASAPEEAHHCTCETIRNVRVVHGASTRHADGERHGCHRDGGADDMRRASARTWN</sequence>
<feature type="region of interest" description="Disordered" evidence="1">
    <location>
        <begin position="52"/>
        <end position="81"/>
    </location>
</feature>
<feature type="compositionally biased region" description="Basic and acidic residues" evidence="1">
    <location>
        <begin position="54"/>
        <end position="74"/>
    </location>
</feature>
<dbReference type="EMBL" id="CP013388">
    <property type="protein sequence ID" value="AOJ07690.1"/>
    <property type="molecule type" value="Genomic_DNA"/>
</dbReference>
<protein>
    <submittedName>
        <fullName evidence="2">Uncharacterized protein</fullName>
    </submittedName>
</protein>
<evidence type="ECO:0000313" key="2">
    <source>
        <dbReference type="EMBL" id="AOJ07690.1"/>
    </source>
</evidence>
<organism evidence="2 3">
    <name type="scientific">Burkholderia mayonis</name>
    <dbReference type="NCBI Taxonomy" id="1385591"/>
    <lineage>
        <taxon>Bacteria</taxon>
        <taxon>Pseudomonadati</taxon>
        <taxon>Pseudomonadota</taxon>
        <taxon>Betaproteobacteria</taxon>
        <taxon>Burkholderiales</taxon>
        <taxon>Burkholderiaceae</taxon>
        <taxon>Burkholderia</taxon>
        <taxon>pseudomallei group</taxon>
    </lineage>
</organism>
<gene>
    <name evidence="2" type="ORF">WS71_10505</name>
</gene>
<dbReference type="Proteomes" id="UP000067711">
    <property type="component" value="Chromosome 2"/>
</dbReference>
<accession>A0A1B4FVI3</accession>
<reference evidence="2 3" key="1">
    <citation type="submission" date="2015-12" db="EMBL/GenBank/DDBJ databases">
        <title>Diversity of Burkholderia near neighbor genomes.</title>
        <authorList>
            <person name="Sahl J."/>
            <person name="Wagner D."/>
            <person name="Keim P."/>
        </authorList>
    </citation>
    <scope>NUCLEOTIDE SEQUENCE [LARGE SCALE GENOMIC DNA]</scope>
    <source>
        <strain evidence="2 3">BDU8</strain>
    </source>
</reference>
<evidence type="ECO:0000256" key="1">
    <source>
        <dbReference type="SAM" id="MobiDB-lite"/>
    </source>
</evidence>
<evidence type="ECO:0000313" key="3">
    <source>
        <dbReference type="Proteomes" id="UP000067711"/>
    </source>
</evidence>
<name>A0A1B4FVI3_9BURK</name>
<proteinExistence type="predicted"/>